<dbReference type="EMBL" id="CP012752">
    <property type="protein sequence ID" value="ALG10347.1"/>
    <property type="molecule type" value="Genomic_DNA"/>
</dbReference>
<gene>
    <name evidence="2" type="ORF">AOZ06_28715</name>
</gene>
<feature type="transmembrane region" description="Helical" evidence="1">
    <location>
        <begin position="114"/>
        <end position="132"/>
    </location>
</feature>
<feature type="transmembrane region" description="Helical" evidence="1">
    <location>
        <begin position="6"/>
        <end position="27"/>
    </location>
</feature>
<keyword evidence="3" id="KW-1185">Reference proteome</keyword>
<accession>A0A0N9I6W0</accession>
<protein>
    <recommendedName>
        <fullName evidence="4">DUF3592 domain-containing protein</fullName>
    </recommendedName>
</protein>
<keyword evidence="1" id="KW-0812">Transmembrane</keyword>
<organism evidence="2 3">
    <name type="scientific">Kibdelosporangium phytohabitans</name>
    <dbReference type="NCBI Taxonomy" id="860235"/>
    <lineage>
        <taxon>Bacteria</taxon>
        <taxon>Bacillati</taxon>
        <taxon>Actinomycetota</taxon>
        <taxon>Actinomycetes</taxon>
        <taxon>Pseudonocardiales</taxon>
        <taxon>Pseudonocardiaceae</taxon>
        <taxon>Kibdelosporangium</taxon>
    </lineage>
</organism>
<dbReference type="AlphaFoldDB" id="A0A0N9I6W0"/>
<sequence length="135" mass="14983">MNDCTAVLIAWFACGCLFGSIVTRFVSRLLLIFRGERAVGHLYRFRETTGDHPTTMAVYRFPVDGHGMVQFEEEASSAVGENSFVVVRYWRRNPVRSATTVGPGGTWRPLFSNLLPLVASGGLFGGLSYFLITTR</sequence>
<reference evidence="2 3" key="1">
    <citation type="submission" date="2015-07" db="EMBL/GenBank/DDBJ databases">
        <title>Genome sequencing of Kibdelosporangium phytohabitans.</title>
        <authorList>
            <person name="Qin S."/>
            <person name="Xing K."/>
        </authorList>
    </citation>
    <scope>NUCLEOTIDE SEQUENCE [LARGE SCALE GENOMIC DNA]</scope>
    <source>
        <strain evidence="2 3">KLBMP1111</strain>
    </source>
</reference>
<dbReference type="OrthoDB" id="4213250at2"/>
<evidence type="ECO:0008006" key="4">
    <source>
        <dbReference type="Google" id="ProtNLM"/>
    </source>
</evidence>
<evidence type="ECO:0000313" key="3">
    <source>
        <dbReference type="Proteomes" id="UP000063699"/>
    </source>
</evidence>
<name>A0A0N9I6W0_9PSEU</name>
<keyword evidence="1" id="KW-1133">Transmembrane helix</keyword>
<dbReference type="RefSeq" id="WP_054292250.1">
    <property type="nucleotide sequence ID" value="NZ_CP012752.1"/>
</dbReference>
<keyword evidence="1" id="KW-0472">Membrane</keyword>
<evidence type="ECO:0000256" key="1">
    <source>
        <dbReference type="SAM" id="Phobius"/>
    </source>
</evidence>
<dbReference type="KEGG" id="kphy:AOZ06_28715"/>
<evidence type="ECO:0000313" key="2">
    <source>
        <dbReference type="EMBL" id="ALG10347.1"/>
    </source>
</evidence>
<dbReference type="Proteomes" id="UP000063699">
    <property type="component" value="Chromosome"/>
</dbReference>
<proteinExistence type="predicted"/>